<dbReference type="GO" id="GO:0008236">
    <property type="term" value="F:serine-type peptidase activity"/>
    <property type="evidence" value="ECO:0007669"/>
    <property type="project" value="InterPro"/>
</dbReference>
<sequence length="684" mass="79930">MTQSTRITLEDIFVTEKYKPQTYTDVKTINDPLQIRISAILQSKGWDITIANYHIHPKNENLILVSYDQKSIYRRSFYVKTLLLDLQNEDIITIEDSQIRLVAFSPDGNYISYIKSNNLYVYNLDNKDCKAITADGLYNHIINGHTDWAYEEEFGFTKAYHWNADSTKIAYLRFDESLVKEYDMTIYSENYNQNYSYKYPKAGERNAVVSVHIYDLHSQTNIEISSSLAFEYIPKLMWVNDQILVFTLNRLQNKLCIYLQDFKLGTLKLIYEEKEERYIDFYADSYIIDGDKLLFYSDLSGYKNLHSLDLVNFQATQITNFQFDISDTIFIDLENKYIYASAGYPTPMDRNIIAINYQTNIIHRLTEETGYHELFMDKQLDNCVLQYSNLNSLPQAWNCKILLDDNFLPYLNKEKIIIDNERLESELNPLNLPISDLITIENKDHVAINGWLLKPTNFSESNSYPLLVCNYGGPGSQMVLNKYGMVNYWHKFMAEKGFIVACFDNTGTGSRGADFRKATYKKLGQLEIQDQIDIAQHFSNYNYIDNSKIIHWGWSFGGFMSLLAITKGANIFTHSIAIAPVTDWRWYDSIYTERYMQTPETNQIGYEENRPFHYSDKMRGKLLLIHGSADDNVHIQHSLLFSEELIQKDKAFDMFIYPNKNHRITGGNTTLHLWKKITAWLEQL</sequence>
<dbReference type="AlphaFoldDB" id="A0A5P2FZJ2"/>
<dbReference type="Proteomes" id="UP000292424">
    <property type="component" value="Chromosome"/>
</dbReference>
<evidence type="ECO:0000259" key="2">
    <source>
        <dbReference type="Pfam" id="PF00326"/>
    </source>
</evidence>
<evidence type="ECO:0000256" key="1">
    <source>
        <dbReference type="ARBA" id="ARBA00023180"/>
    </source>
</evidence>
<dbReference type="SUPFAM" id="SSF82171">
    <property type="entry name" value="DPP6 N-terminal domain-like"/>
    <property type="match status" value="1"/>
</dbReference>
<feature type="domain" description="Peptidase S9 prolyl oligopeptidase catalytic" evidence="2">
    <location>
        <begin position="491"/>
        <end position="683"/>
    </location>
</feature>
<evidence type="ECO:0000259" key="3">
    <source>
        <dbReference type="Pfam" id="PF00930"/>
    </source>
</evidence>
<dbReference type="InterPro" id="IPR002469">
    <property type="entry name" value="Peptidase_S9B_N"/>
</dbReference>
<gene>
    <name evidence="4" type="ORF">E0W69_000760</name>
</gene>
<proteinExistence type="predicted"/>
<dbReference type="InterPro" id="IPR029058">
    <property type="entry name" value="AB_hydrolase_fold"/>
</dbReference>
<dbReference type="Pfam" id="PF00326">
    <property type="entry name" value="Peptidase_S9"/>
    <property type="match status" value="1"/>
</dbReference>
<name>A0A5P2FZJ2_9BACT</name>
<dbReference type="FunFam" id="3.40.50.1820:FF:000003">
    <property type="entry name" value="Dipeptidyl peptidase 4"/>
    <property type="match status" value="1"/>
</dbReference>
<dbReference type="InterPro" id="IPR001375">
    <property type="entry name" value="Peptidase_S9_cat"/>
</dbReference>
<evidence type="ECO:0000313" key="5">
    <source>
        <dbReference type="Proteomes" id="UP000292424"/>
    </source>
</evidence>
<accession>A0A5P2FZJ2</accession>
<dbReference type="Gene3D" id="2.140.10.30">
    <property type="entry name" value="Dipeptidylpeptidase IV, N-terminal domain"/>
    <property type="match status" value="1"/>
</dbReference>
<dbReference type="GO" id="GO:0008239">
    <property type="term" value="F:dipeptidyl-peptidase activity"/>
    <property type="evidence" value="ECO:0007669"/>
    <property type="project" value="TreeGrafter"/>
</dbReference>
<dbReference type="KEGG" id="arac:E0W69_000760"/>
<feature type="domain" description="Dipeptidylpeptidase IV N-terminal" evidence="3">
    <location>
        <begin position="61"/>
        <end position="391"/>
    </location>
</feature>
<dbReference type="PANTHER" id="PTHR11731:SF193">
    <property type="entry name" value="DIPEPTIDYL PEPTIDASE 9"/>
    <property type="match status" value="1"/>
</dbReference>
<dbReference type="EMBL" id="CP044016">
    <property type="protein sequence ID" value="QES87249.1"/>
    <property type="molecule type" value="Genomic_DNA"/>
</dbReference>
<dbReference type="Pfam" id="PF00930">
    <property type="entry name" value="DPPIV_N"/>
    <property type="match status" value="1"/>
</dbReference>
<dbReference type="RefSeq" id="WP_131328127.1">
    <property type="nucleotide sequence ID" value="NZ_CP044016.1"/>
</dbReference>
<reference evidence="4 5" key="1">
    <citation type="submission" date="2019-09" db="EMBL/GenBank/DDBJ databases">
        <title>Complete genome sequence of Arachidicoccus sp. B3-10 isolated from apple orchard soil.</title>
        <authorList>
            <person name="Kim H.S."/>
            <person name="Han K.-I."/>
            <person name="Suh M.K."/>
            <person name="Lee K.C."/>
            <person name="Eom M.K."/>
            <person name="Kim J.-S."/>
            <person name="Kang S.W."/>
            <person name="Sin Y."/>
            <person name="Lee J.-S."/>
        </authorList>
    </citation>
    <scope>NUCLEOTIDE SEQUENCE [LARGE SCALE GENOMIC DNA]</scope>
    <source>
        <strain evidence="4 5">B3-10</strain>
    </source>
</reference>
<evidence type="ECO:0000313" key="4">
    <source>
        <dbReference type="EMBL" id="QES87249.1"/>
    </source>
</evidence>
<dbReference type="PANTHER" id="PTHR11731">
    <property type="entry name" value="PROTEASE FAMILY S9B,C DIPEPTIDYL-PEPTIDASE IV-RELATED"/>
    <property type="match status" value="1"/>
</dbReference>
<organism evidence="4 5">
    <name type="scientific">Rhizosphaericola mali</name>
    <dbReference type="NCBI Taxonomy" id="2545455"/>
    <lineage>
        <taxon>Bacteria</taxon>
        <taxon>Pseudomonadati</taxon>
        <taxon>Bacteroidota</taxon>
        <taxon>Chitinophagia</taxon>
        <taxon>Chitinophagales</taxon>
        <taxon>Chitinophagaceae</taxon>
        <taxon>Rhizosphaericola</taxon>
    </lineage>
</organism>
<keyword evidence="1" id="KW-0325">Glycoprotein</keyword>
<dbReference type="InterPro" id="IPR050278">
    <property type="entry name" value="Serine_Prot_S9B/DPPIV"/>
</dbReference>
<dbReference type="Gene3D" id="3.40.50.1820">
    <property type="entry name" value="alpha/beta hydrolase"/>
    <property type="match status" value="1"/>
</dbReference>
<dbReference type="GO" id="GO:0006508">
    <property type="term" value="P:proteolysis"/>
    <property type="evidence" value="ECO:0007669"/>
    <property type="project" value="InterPro"/>
</dbReference>
<keyword evidence="5" id="KW-1185">Reference proteome</keyword>
<dbReference type="SUPFAM" id="SSF53474">
    <property type="entry name" value="alpha/beta-Hydrolases"/>
    <property type="match status" value="1"/>
</dbReference>
<protein>
    <submittedName>
        <fullName evidence="4">Prolyl oligopeptidase family serine peptidase</fullName>
    </submittedName>
</protein>
<dbReference type="OrthoDB" id="9812921at2"/>